<evidence type="ECO:0000256" key="1">
    <source>
        <dbReference type="ARBA" id="ARBA00022729"/>
    </source>
</evidence>
<gene>
    <name evidence="4" type="ORF">AWH69_03960</name>
</gene>
<proteinExistence type="predicted"/>
<evidence type="ECO:0000313" key="5">
    <source>
        <dbReference type="Proteomes" id="UP000076976"/>
    </source>
</evidence>
<evidence type="ECO:0000256" key="2">
    <source>
        <dbReference type="SAM" id="MobiDB-lite"/>
    </source>
</evidence>
<dbReference type="Proteomes" id="UP000076976">
    <property type="component" value="Unassembled WGS sequence"/>
</dbReference>
<evidence type="ECO:0000313" key="4">
    <source>
        <dbReference type="EMBL" id="OAB88931.1"/>
    </source>
</evidence>
<dbReference type="EMBL" id="LQZG01000001">
    <property type="protein sequence ID" value="OAB88931.1"/>
    <property type="molecule type" value="Genomic_DNA"/>
</dbReference>
<evidence type="ECO:0000256" key="3">
    <source>
        <dbReference type="SAM" id="SignalP"/>
    </source>
</evidence>
<dbReference type="SUPFAM" id="SSF53850">
    <property type="entry name" value="Periplasmic binding protein-like II"/>
    <property type="match status" value="1"/>
</dbReference>
<keyword evidence="5" id="KW-1185">Reference proteome</keyword>
<feature type="signal peptide" evidence="3">
    <location>
        <begin position="1"/>
        <end position="21"/>
    </location>
</feature>
<dbReference type="Gene3D" id="3.40.190.10">
    <property type="entry name" value="Periplasmic binding protein-like II"/>
    <property type="match status" value="2"/>
</dbReference>
<feature type="chain" id="PRO_5008048882" evidence="3">
    <location>
        <begin position="22"/>
        <end position="373"/>
    </location>
</feature>
<dbReference type="GO" id="GO:0030975">
    <property type="term" value="F:thiamine binding"/>
    <property type="evidence" value="ECO:0007669"/>
    <property type="project" value="InterPro"/>
</dbReference>
<name>A0A176QGY7_9MICO</name>
<dbReference type="NCBIfam" id="TIGR01254">
    <property type="entry name" value="sfuA"/>
    <property type="match status" value="1"/>
</dbReference>
<keyword evidence="1 3" id="KW-0732">Signal</keyword>
<dbReference type="PROSITE" id="PS51257">
    <property type="entry name" value="PROKAR_LIPOPROTEIN"/>
    <property type="match status" value="1"/>
</dbReference>
<reference evidence="4 5" key="1">
    <citation type="submission" date="2016-01" db="EMBL/GenBank/DDBJ databases">
        <title>Janibacter melonis strain CD11_4 genome sequencing and assembly.</title>
        <authorList>
            <person name="Nair G.R."/>
            <person name="Kaur G."/>
            <person name="Chander A.M."/>
            <person name="Mayilraj S."/>
        </authorList>
    </citation>
    <scope>NUCLEOTIDE SEQUENCE [LARGE SCALE GENOMIC DNA]</scope>
    <source>
        <strain evidence="4 5">CD11-4</strain>
    </source>
</reference>
<protein>
    <submittedName>
        <fullName evidence="4">ABC transporter substrate-binding protein</fullName>
    </submittedName>
</protein>
<dbReference type="RefSeq" id="WP_068271755.1">
    <property type="nucleotide sequence ID" value="NZ_LQZG01000001.1"/>
</dbReference>
<organism evidence="4 5">
    <name type="scientific">Janibacter melonis</name>
    <dbReference type="NCBI Taxonomy" id="262209"/>
    <lineage>
        <taxon>Bacteria</taxon>
        <taxon>Bacillati</taxon>
        <taxon>Actinomycetota</taxon>
        <taxon>Actinomycetes</taxon>
        <taxon>Micrococcales</taxon>
        <taxon>Intrasporangiaceae</taxon>
        <taxon>Janibacter</taxon>
    </lineage>
</organism>
<dbReference type="Pfam" id="PF13343">
    <property type="entry name" value="SBP_bac_6"/>
    <property type="match status" value="1"/>
</dbReference>
<feature type="region of interest" description="Disordered" evidence="2">
    <location>
        <begin position="29"/>
        <end position="53"/>
    </location>
</feature>
<accession>A0A176QGY7</accession>
<sequence length="373" mass="39062">MTRSTRPVRLLALAATGLSLAACSLSSGTDSGSGGESSSAGSGSSTTAASRSCEPGSTLTVLAHESFSLPEEVTADFEEETGCTVEVVTAGDAGQVTNRLVLTKGSPVADVVFGIDNTFAGRAVSEGVLAPYSPQLPPGADQYALEGDGADVLTPVDFGDVCVNVDDAWFAAKKMDPPKTLDDLTDPAYRDLFVTPGASSSSPGLAFLLATVAAKGEDGWQDYWRDLMDNGAKVTSGWSDAYGVDFTAGEGKGDRPVVLSYASSPPFTVPEGGTEPTTSALLDTCFRQVEYVGVVAGTEQPGGAQALVDLMVDPQVQSGIPESMYMYPVSGEVELPRDWARWAKVAPEPFEVEPATIEEKRSTWVREWTDLTS</sequence>
<dbReference type="AlphaFoldDB" id="A0A176QGY7"/>
<dbReference type="GO" id="GO:0015888">
    <property type="term" value="P:thiamine transport"/>
    <property type="evidence" value="ECO:0007669"/>
    <property type="project" value="InterPro"/>
</dbReference>
<dbReference type="PANTHER" id="PTHR30006:SF2">
    <property type="entry name" value="ABC TRANSPORTER SUBSTRATE-BINDING PROTEIN"/>
    <property type="match status" value="1"/>
</dbReference>
<feature type="compositionally biased region" description="Low complexity" evidence="2">
    <location>
        <begin position="29"/>
        <end position="52"/>
    </location>
</feature>
<dbReference type="PANTHER" id="PTHR30006">
    <property type="entry name" value="THIAMINE-BINDING PERIPLASMIC PROTEIN-RELATED"/>
    <property type="match status" value="1"/>
</dbReference>
<dbReference type="GO" id="GO:0030288">
    <property type="term" value="C:outer membrane-bounded periplasmic space"/>
    <property type="evidence" value="ECO:0007669"/>
    <property type="project" value="TreeGrafter"/>
</dbReference>
<dbReference type="InterPro" id="IPR005948">
    <property type="entry name" value="ThiB-like"/>
</dbReference>
<dbReference type="CDD" id="cd13545">
    <property type="entry name" value="PBP2_TbpA"/>
    <property type="match status" value="1"/>
</dbReference>
<dbReference type="STRING" id="262209.AWH69_03960"/>
<dbReference type="GO" id="GO:0030976">
    <property type="term" value="F:thiamine pyrophosphate binding"/>
    <property type="evidence" value="ECO:0007669"/>
    <property type="project" value="TreeGrafter"/>
</dbReference>
<comment type="caution">
    <text evidence="4">The sequence shown here is derived from an EMBL/GenBank/DDBJ whole genome shotgun (WGS) entry which is preliminary data.</text>
</comment>